<dbReference type="PANTHER" id="PTHR43969">
    <property type="entry name" value="GLUTATHIONE S TRANSFERASE D10, ISOFORM A-RELATED"/>
    <property type="match status" value="1"/>
</dbReference>
<dbReference type="PANTHER" id="PTHR43969:SF9">
    <property type="entry name" value="GLUTATHIONE S TRANSFERASE D10, ISOFORM A-RELATED"/>
    <property type="match status" value="1"/>
</dbReference>
<dbReference type="SFLD" id="SFLDG01153">
    <property type="entry name" value="Main.4:_Theta-like"/>
    <property type="match status" value="1"/>
</dbReference>
<dbReference type="InterPro" id="IPR004045">
    <property type="entry name" value="Glutathione_S-Trfase_N"/>
</dbReference>
<comment type="catalytic activity">
    <reaction evidence="6">
        <text>RX + glutathione = an S-substituted glutathione + a halide anion + H(+)</text>
        <dbReference type="Rhea" id="RHEA:16437"/>
        <dbReference type="ChEBI" id="CHEBI:15378"/>
        <dbReference type="ChEBI" id="CHEBI:16042"/>
        <dbReference type="ChEBI" id="CHEBI:17792"/>
        <dbReference type="ChEBI" id="CHEBI:57925"/>
        <dbReference type="ChEBI" id="CHEBI:90779"/>
        <dbReference type="EC" id="2.5.1.18"/>
    </reaction>
</comment>
<protein>
    <recommendedName>
        <fullName evidence="3">glutathione transferase</fullName>
        <ecNumber evidence="3">2.5.1.18</ecNumber>
    </recommendedName>
    <alternativeName>
        <fullName evidence="5">GST class-theta</fullName>
    </alternativeName>
</protein>
<reference evidence="9" key="1">
    <citation type="journal article" date="2009" name="Insect Biochem. Mol. Biol.">
        <title>Identification and characterization of eleven glutathione S-transferase genes from the aquatic midge Chironomus tentans (Diptera: Chironomidae).</title>
        <authorList>
            <person name="Li X."/>
            <person name="Zhang X."/>
            <person name="Zhang J."/>
            <person name="Zhang X."/>
            <person name="Starkey S.R."/>
            <person name="Zhu K.Y."/>
        </authorList>
    </citation>
    <scope>NUCLEOTIDE SEQUENCE</scope>
</reference>
<dbReference type="FunFam" id="1.20.1050.10:FF:000007">
    <property type="entry name" value="Glutathione S-transferase 1-1"/>
    <property type="match status" value="1"/>
</dbReference>
<evidence type="ECO:0000256" key="2">
    <source>
        <dbReference type="ARBA" id="ARBA00011738"/>
    </source>
</evidence>
<dbReference type="CDD" id="cd03045">
    <property type="entry name" value="GST_N_Delta_Epsilon"/>
    <property type="match status" value="1"/>
</dbReference>
<feature type="domain" description="GST N-terminal" evidence="7">
    <location>
        <begin position="7"/>
        <end position="88"/>
    </location>
</feature>
<accession>C3V9U4</accession>
<dbReference type="EC" id="2.5.1.18" evidence="3"/>
<dbReference type="AlphaFoldDB" id="C3V9U4"/>
<dbReference type="SUPFAM" id="SSF52833">
    <property type="entry name" value="Thioredoxin-like"/>
    <property type="match status" value="1"/>
</dbReference>
<dbReference type="Pfam" id="PF13417">
    <property type="entry name" value="GST_N_3"/>
    <property type="match status" value="1"/>
</dbReference>
<sequence length="217" mass="25139">MLRNDKRDTQLYYTPASAPCRAVQMVAAALRLKLNLKPINLMAREHYHPGFLKINPHHSVPALVDNEFTLSESRAICIYLVEKYGRTDALYPKNPKTRGTINQLIYFDMGTLFKRMYDYYIIPMMTGTPQDEKNLELLNEAVGFLENFLTDKKYLVSYRLTIADYILFATVSTMEAFGYEFTVTYPNIINWLENMKEAPGYSQNAEGIELLKSYLKQ</sequence>
<dbReference type="InterPro" id="IPR036249">
    <property type="entry name" value="Thioredoxin-like_sf"/>
</dbReference>
<dbReference type="SFLD" id="SFLDS00019">
    <property type="entry name" value="Glutathione_Transferase_(cytos"/>
    <property type="match status" value="1"/>
</dbReference>
<dbReference type="CDD" id="cd03177">
    <property type="entry name" value="GST_C_Delta_Epsilon"/>
    <property type="match status" value="1"/>
</dbReference>
<evidence type="ECO:0000256" key="6">
    <source>
        <dbReference type="ARBA" id="ARBA00047960"/>
    </source>
</evidence>
<name>C3V9U4_CHITE</name>
<evidence type="ECO:0000313" key="9">
    <source>
        <dbReference type="EMBL" id="ACP27596.1"/>
    </source>
</evidence>
<evidence type="ECO:0000256" key="5">
    <source>
        <dbReference type="ARBA" id="ARBA00041523"/>
    </source>
</evidence>
<gene>
    <name evidence="9" type="primary">GSTd2</name>
</gene>
<dbReference type="FunFam" id="3.40.30.10:FF:000034">
    <property type="entry name" value="glutathione S-transferase 1"/>
    <property type="match status" value="1"/>
</dbReference>
<dbReference type="SFLD" id="SFLDG00358">
    <property type="entry name" value="Main_(cytGST)"/>
    <property type="match status" value="1"/>
</dbReference>
<dbReference type="GO" id="GO:0004364">
    <property type="term" value="F:glutathione transferase activity"/>
    <property type="evidence" value="ECO:0007669"/>
    <property type="project" value="UniProtKB-EC"/>
</dbReference>
<dbReference type="PROSITE" id="PS50405">
    <property type="entry name" value="GST_CTER"/>
    <property type="match status" value="1"/>
</dbReference>
<dbReference type="GO" id="GO:0006749">
    <property type="term" value="P:glutathione metabolic process"/>
    <property type="evidence" value="ECO:0007669"/>
    <property type="project" value="TreeGrafter"/>
</dbReference>
<evidence type="ECO:0000256" key="3">
    <source>
        <dbReference type="ARBA" id="ARBA00012452"/>
    </source>
</evidence>
<dbReference type="InterPro" id="IPR036282">
    <property type="entry name" value="Glutathione-S-Trfase_C_sf"/>
</dbReference>
<feature type="domain" description="GST C-terminal" evidence="8">
    <location>
        <begin position="94"/>
        <end position="217"/>
    </location>
</feature>
<comment type="similarity">
    <text evidence="1">Belongs to the GST superfamily. Theta family.</text>
</comment>
<dbReference type="InterPro" id="IPR010987">
    <property type="entry name" value="Glutathione-S-Trfase_C-like"/>
</dbReference>
<organism evidence="9">
    <name type="scientific">Chironomus tentans</name>
    <name type="common">Midge</name>
    <name type="synonym">Camptochironomus tentans</name>
    <dbReference type="NCBI Taxonomy" id="7153"/>
    <lineage>
        <taxon>Eukaryota</taxon>
        <taxon>Metazoa</taxon>
        <taxon>Ecdysozoa</taxon>
        <taxon>Arthropoda</taxon>
        <taxon>Hexapoda</taxon>
        <taxon>Insecta</taxon>
        <taxon>Pterygota</taxon>
        <taxon>Neoptera</taxon>
        <taxon>Endopterygota</taxon>
        <taxon>Diptera</taxon>
        <taxon>Nematocera</taxon>
        <taxon>Chironomoidea</taxon>
        <taxon>Chironomidae</taxon>
        <taxon>Chironominae</taxon>
        <taxon>Chironomus</taxon>
    </lineage>
</organism>
<dbReference type="PROSITE" id="PS50404">
    <property type="entry name" value="GST_NTER"/>
    <property type="match status" value="1"/>
</dbReference>
<dbReference type="InterPro" id="IPR004046">
    <property type="entry name" value="GST_C"/>
</dbReference>
<evidence type="ECO:0000259" key="8">
    <source>
        <dbReference type="PROSITE" id="PS50405"/>
    </source>
</evidence>
<evidence type="ECO:0000259" key="7">
    <source>
        <dbReference type="PROSITE" id="PS50404"/>
    </source>
</evidence>
<dbReference type="Gene3D" id="3.40.30.10">
    <property type="entry name" value="Glutaredoxin"/>
    <property type="match status" value="1"/>
</dbReference>
<dbReference type="Gene3D" id="1.20.1050.10">
    <property type="match status" value="1"/>
</dbReference>
<dbReference type="EMBL" id="FJ851366">
    <property type="protein sequence ID" value="ACP27596.1"/>
    <property type="molecule type" value="mRNA"/>
</dbReference>
<comment type="subunit">
    <text evidence="2">Homodimer.</text>
</comment>
<proteinExistence type="evidence at transcript level"/>
<dbReference type="InterPro" id="IPR040079">
    <property type="entry name" value="Glutathione_S-Trfase"/>
</dbReference>
<evidence type="ECO:0000256" key="4">
    <source>
        <dbReference type="ARBA" id="ARBA00022679"/>
    </source>
</evidence>
<dbReference type="Pfam" id="PF00043">
    <property type="entry name" value="GST_C"/>
    <property type="match status" value="1"/>
</dbReference>
<keyword evidence="4 9" id="KW-0808">Transferase</keyword>
<evidence type="ECO:0000256" key="1">
    <source>
        <dbReference type="ARBA" id="ARBA00009899"/>
    </source>
</evidence>
<dbReference type="SUPFAM" id="SSF47616">
    <property type="entry name" value="GST C-terminal domain-like"/>
    <property type="match status" value="1"/>
</dbReference>